<evidence type="ECO:0000259" key="7">
    <source>
        <dbReference type="PROSITE" id="PS50850"/>
    </source>
</evidence>
<dbReference type="EMBL" id="MU003846">
    <property type="protein sequence ID" value="KAF2717323.1"/>
    <property type="molecule type" value="Genomic_DNA"/>
</dbReference>
<feature type="transmembrane region" description="Helical" evidence="6">
    <location>
        <begin position="541"/>
        <end position="565"/>
    </location>
</feature>
<evidence type="ECO:0000256" key="2">
    <source>
        <dbReference type="ARBA" id="ARBA00022692"/>
    </source>
</evidence>
<evidence type="ECO:0000256" key="3">
    <source>
        <dbReference type="ARBA" id="ARBA00022989"/>
    </source>
</evidence>
<comment type="subcellular location">
    <subcellularLocation>
        <location evidence="1">Membrane</location>
        <topology evidence="1">Multi-pass membrane protein</topology>
    </subcellularLocation>
</comment>
<reference evidence="8" key="1">
    <citation type="journal article" date="2020" name="Stud. Mycol.">
        <title>101 Dothideomycetes genomes: a test case for predicting lifestyles and emergence of pathogens.</title>
        <authorList>
            <person name="Haridas S."/>
            <person name="Albert R."/>
            <person name="Binder M."/>
            <person name="Bloem J."/>
            <person name="Labutti K."/>
            <person name="Salamov A."/>
            <person name="Andreopoulos B."/>
            <person name="Baker S."/>
            <person name="Barry K."/>
            <person name="Bills G."/>
            <person name="Bluhm B."/>
            <person name="Cannon C."/>
            <person name="Castanera R."/>
            <person name="Culley D."/>
            <person name="Daum C."/>
            <person name="Ezra D."/>
            <person name="Gonzalez J."/>
            <person name="Henrissat B."/>
            <person name="Kuo A."/>
            <person name="Liang C."/>
            <person name="Lipzen A."/>
            <person name="Lutzoni F."/>
            <person name="Magnuson J."/>
            <person name="Mondo S."/>
            <person name="Nolan M."/>
            <person name="Ohm R."/>
            <person name="Pangilinan J."/>
            <person name="Park H.-J."/>
            <person name="Ramirez L."/>
            <person name="Alfaro M."/>
            <person name="Sun H."/>
            <person name="Tritt A."/>
            <person name="Yoshinaga Y."/>
            <person name="Zwiers L.-H."/>
            <person name="Turgeon B."/>
            <person name="Goodwin S."/>
            <person name="Spatafora J."/>
            <person name="Crous P."/>
            <person name="Grigoriev I."/>
        </authorList>
    </citation>
    <scope>NUCLEOTIDE SEQUENCE</scope>
    <source>
        <strain evidence="8">CBS 116435</strain>
    </source>
</reference>
<dbReference type="GO" id="GO:0022857">
    <property type="term" value="F:transmembrane transporter activity"/>
    <property type="evidence" value="ECO:0007669"/>
    <property type="project" value="InterPro"/>
</dbReference>
<feature type="transmembrane region" description="Helical" evidence="6">
    <location>
        <begin position="195"/>
        <end position="214"/>
    </location>
</feature>
<organism evidence="8 9">
    <name type="scientific">Polychaeton citri CBS 116435</name>
    <dbReference type="NCBI Taxonomy" id="1314669"/>
    <lineage>
        <taxon>Eukaryota</taxon>
        <taxon>Fungi</taxon>
        <taxon>Dikarya</taxon>
        <taxon>Ascomycota</taxon>
        <taxon>Pezizomycotina</taxon>
        <taxon>Dothideomycetes</taxon>
        <taxon>Dothideomycetidae</taxon>
        <taxon>Capnodiales</taxon>
        <taxon>Capnodiaceae</taxon>
        <taxon>Polychaeton</taxon>
    </lineage>
</organism>
<feature type="domain" description="Major facilitator superfamily (MFS) profile" evidence="7">
    <location>
        <begin position="101"/>
        <end position="569"/>
    </location>
</feature>
<keyword evidence="4 6" id="KW-0472">Membrane</keyword>
<dbReference type="GO" id="GO:0016020">
    <property type="term" value="C:membrane"/>
    <property type="evidence" value="ECO:0007669"/>
    <property type="project" value="UniProtKB-SubCell"/>
</dbReference>
<dbReference type="InterPro" id="IPR011701">
    <property type="entry name" value="MFS"/>
</dbReference>
<dbReference type="PROSITE" id="PS50850">
    <property type="entry name" value="MFS"/>
    <property type="match status" value="1"/>
</dbReference>
<dbReference type="OrthoDB" id="3026777at2759"/>
<dbReference type="Pfam" id="PF07690">
    <property type="entry name" value="MFS_1"/>
    <property type="match status" value="1"/>
</dbReference>
<evidence type="ECO:0000256" key="1">
    <source>
        <dbReference type="ARBA" id="ARBA00004141"/>
    </source>
</evidence>
<keyword evidence="3 6" id="KW-1133">Transmembrane helix</keyword>
<feature type="transmembrane region" description="Helical" evidence="6">
    <location>
        <begin position="372"/>
        <end position="399"/>
    </location>
</feature>
<evidence type="ECO:0000256" key="6">
    <source>
        <dbReference type="SAM" id="Phobius"/>
    </source>
</evidence>
<evidence type="ECO:0000256" key="5">
    <source>
        <dbReference type="SAM" id="MobiDB-lite"/>
    </source>
</evidence>
<dbReference type="InterPro" id="IPR005829">
    <property type="entry name" value="Sugar_transporter_CS"/>
</dbReference>
<sequence>METSDSAFEAGVELDQEALVQAQTTHDRQRGKKAAKAAKGGVEINTETEDDAENETSPLLSRKKSDAGDNGSDVGENGIEDLSNLPWWNRPSVYWILGPFLIMALAFGGIMTPKINLILQLICREYVNEMGAKDPSLKLPAVDFSGGENDQCRIPAVQSRVANFMLWCALLQGLLSALAAPKLGALSDRYGRKVILLSTGIGTILGELVTIAAARNPETFPVGWMLLSYALDGLTGSFIVAMAIANSYATDCTPPSMRNVAFGFFHGCLFTGLAVGPIIAGYVARASGSIVTCFYVLLAAHGFFIIFIGFVVPESLSKKRQLLARDKHKSWLAELGPQMDWINSIRQYNVLGPLAVLWPRGEGSSPQLRRNLLFLSAVDTIVFGVAMGSLTVVVIYTNYQFGWTTFETSRFMSIVNTCRVLCLVVVLPGITWVRRKRANRSKQPDTGSDLFDLSIIRLAIFFDTLGYLGYTLSRTGPLLTLSGSVAAIGGIGSPTLQSALTRHVPADQTGQLLGAIGLLHALARVVAPTIFNAIYSATVGRFTQTVFVCLTATFGVAFILSWFIAPHVYHDGASYPDSMAGEGESGEEDEGTSTPRKQQKERRARLPIVESVTAALAAVGIALGFLSAESSAAAATS</sequence>
<dbReference type="InterPro" id="IPR020846">
    <property type="entry name" value="MFS_dom"/>
</dbReference>
<accession>A0A9P4Q0U5</accession>
<dbReference type="SUPFAM" id="SSF103473">
    <property type="entry name" value="MFS general substrate transporter"/>
    <property type="match status" value="1"/>
</dbReference>
<evidence type="ECO:0000256" key="4">
    <source>
        <dbReference type="ARBA" id="ARBA00023136"/>
    </source>
</evidence>
<evidence type="ECO:0000313" key="9">
    <source>
        <dbReference type="Proteomes" id="UP000799441"/>
    </source>
</evidence>
<protein>
    <submittedName>
        <fullName evidence="8">MFS general substrate transporter</fullName>
    </submittedName>
</protein>
<feature type="transmembrane region" description="Helical" evidence="6">
    <location>
        <begin position="289"/>
        <end position="312"/>
    </location>
</feature>
<dbReference type="PANTHER" id="PTHR23507:SF40">
    <property type="entry name" value="TETRACYCLINE-EFFLUX TRANSPORTER"/>
    <property type="match status" value="1"/>
</dbReference>
<feature type="transmembrane region" description="Helical" evidence="6">
    <location>
        <begin position="411"/>
        <end position="433"/>
    </location>
</feature>
<feature type="transmembrane region" description="Helical" evidence="6">
    <location>
        <begin position="606"/>
        <end position="628"/>
    </location>
</feature>
<name>A0A9P4Q0U5_9PEZI</name>
<proteinExistence type="predicted"/>
<evidence type="ECO:0000313" key="8">
    <source>
        <dbReference type="EMBL" id="KAF2717323.1"/>
    </source>
</evidence>
<dbReference type="Proteomes" id="UP000799441">
    <property type="component" value="Unassembled WGS sequence"/>
</dbReference>
<keyword evidence="9" id="KW-1185">Reference proteome</keyword>
<feature type="region of interest" description="Disordered" evidence="5">
    <location>
        <begin position="578"/>
        <end position="604"/>
    </location>
</feature>
<dbReference type="AlphaFoldDB" id="A0A9P4Q0U5"/>
<dbReference type="InterPro" id="IPR036259">
    <property type="entry name" value="MFS_trans_sf"/>
</dbReference>
<gene>
    <name evidence="8" type="ORF">K431DRAFT_288627</name>
</gene>
<comment type="caution">
    <text evidence="8">The sequence shown here is derived from an EMBL/GenBank/DDBJ whole genome shotgun (WGS) entry which is preliminary data.</text>
</comment>
<feature type="transmembrane region" description="Helical" evidence="6">
    <location>
        <begin position="226"/>
        <end position="248"/>
    </location>
</feature>
<dbReference type="PANTHER" id="PTHR23507">
    <property type="entry name" value="ZGC:174356"/>
    <property type="match status" value="1"/>
</dbReference>
<dbReference type="Gene3D" id="1.20.1250.20">
    <property type="entry name" value="MFS general substrate transporter like domains"/>
    <property type="match status" value="1"/>
</dbReference>
<feature type="transmembrane region" description="Helical" evidence="6">
    <location>
        <begin position="512"/>
        <end position="535"/>
    </location>
</feature>
<feature type="transmembrane region" description="Helical" evidence="6">
    <location>
        <begin position="260"/>
        <end position="283"/>
    </location>
</feature>
<feature type="region of interest" description="Disordered" evidence="5">
    <location>
        <begin position="18"/>
        <end position="77"/>
    </location>
</feature>
<dbReference type="PROSITE" id="PS00216">
    <property type="entry name" value="SUGAR_TRANSPORT_1"/>
    <property type="match status" value="1"/>
</dbReference>
<feature type="transmembrane region" description="Helical" evidence="6">
    <location>
        <begin position="93"/>
        <end position="111"/>
    </location>
</feature>
<keyword evidence="2 6" id="KW-0812">Transmembrane</keyword>